<sequence length="160" mass="17090">MVFAFTFNVPTIPNPFSIQQAPVKPEDELEEDMGNVLDRNPRPRKRAWMPVGGASSTASLAVSSATSEPAYMDTPSKYLDAVASASGPGDDDDDAERELGPPMKKRRTIADSIVSTALSAALIGAAVGIAAYRVWRDRGKSSQAGQEPDDKHAPPPPYHP</sequence>
<gene>
    <name evidence="3" type="ORF">EXIGLDRAFT_103305</name>
</gene>
<keyword evidence="2" id="KW-0812">Transmembrane</keyword>
<evidence type="ECO:0000313" key="3">
    <source>
        <dbReference type="EMBL" id="KZV77892.1"/>
    </source>
</evidence>
<keyword evidence="2" id="KW-0472">Membrane</keyword>
<feature type="region of interest" description="Disordered" evidence="1">
    <location>
        <begin position="81"/>
        <end position="106"/>
    </location>
</feature>
<keyword evidence="2" id="KW-1133">Transmembrane helix</keyword>
<protein>
    <submittedName>
        <fullName evidence="3">Uncharacterized protein</fullName>
    </submittedName>
</protein>
<evidence type="ECO:0000313" key="4">
    <source>
        <dbReference type="Proteomes" id="UP000077266"/>
    </source>
</evidence>
<evidence type="ECO:0000256" key="1">
    <source>
        <dbReference type="SAM" id="MobiDB-lite"/>
    </source>
</evidence>
<dbReference type="AlphaFoldDB" id="A0A166MCY8"/>
<dbReference type="InParanoid" id="A0A166MCY8"/>
<name>A0A166MCY8_EXIGL</name>
<proteinExistence type="predicted"/>
<feature type="non-terminal residue" evidence="3">
    <location>
        <position position="160"/>
    </location>
</feature>
<dbReference type="EMBL" id="KV427405">
    <property type="protein sequence ID" value="KZV77892.1"/>
    <property type="molecule type" value="Genomic_DNA"/>
</dbReference>
<organism evidence="3 4">
    <name type="scientific">Exidia glandulosa HHB12029</name>
    <dbReference type="NCBI Taxonomy" id="1314781"/>
    <lineage>
        <taxon>Eukaryota</taxon>
        <taxon>Fungi</taxon>
        <taxon>Dikarya</taxon>
        <taxon>Basidiomycota</taxon>
        <taxon>Agaricomycotina</taxon>
        <taxon>Agaricomycetes</taxon>
        <taxon>Auriculariales</taxon>
        <taxon>Exidiaceae</taxon>
        <taxon>Exidia</taxon>
    </lineage>
</organism>
<keyword evidence="4" id="KW-1185">Reference proteome</keyword>
<dbReference type="Proteomes" id="UP000077266">
    <property type="component" value="Unassembled WGS sequence"/>
</dbReference>
<feature type="region of interest" description="Disordered" evidence="1">
    <location>
        <begin position="17"/>
        <end position="53"/>
    </location>
</feature>
<accession>A0A166MCY8</accession>
<dbReference type="OrthoDB" id="2507743at2759"/>
<feature type="transmembrane region" description="Helical" evidence="2">
    <location>
        <begin position="113"/>
        <end position="135"/>
    </location>
</feature>
<feature type="region of interest" description="Disordered" evidence="1">
    <location>
        <begin position="137"/>
        <end position="160"/>
    </location>
</feature>
<dbReference type="STRING" id="1314781.A0A166MCY8"/>
<reference evidence="3 4" key="1">
    <citation type="journal article" date="2016" name="Mol. Biol. Evol.">
        <title>Comparative Genomics of Early-Diverging Mushroom-Forming Fungi Provides Insights into the Origins of Lignocellulose Decay Capabilities.</title>
        <authorList>
            <person name="Nagy L.G."/>
            <person name="Riley R."/>
            <person name="Tritt A."/>
            <person name="Adam C."/>
            <person name="Daum C."/>
            <person name="Floudas D."/>
            <person name="Sun H."/>
            <person name="Yadav J.S."/>
            <person name="Pangilinan J."/>
            <person name="Larsson K.H."/>
            <person name="Matsuura K."/>
            <person name="Barry K."/>
            <person name="Labutti K."/>
            <person name="Kuo R."/>
            <person name="Ohm R.A."/>
            <person name="Bhattacharya S.S."/>
            <person name="Shirouzu T."/>
            <person name="Yoshinaga Y."/>
            <person name="Martin F.M."/>
            <person name="Grigoriev I.V."/>
            <person name="Hibbett D.S."/>
        </authorList>
    </citation>
    <scope>NUCLEOTIDE SEQUENCE [LARGE SCALE GENOMIC DNA]</scope>
    <source>
        <strain evidence="3 4">HHB12029</strain>
    </source>
</reference>
<evidence type="ECO:0000256" key="2">
    <source>
        <dbReference type="SAM" id="Phobius"/>
    </source>
</evidence>